<protein>
    <submittedName>
        <fullName evidence="1">Uncharacterized protein</fullName>
    </submittedName>
</protein>
<keyword evidence="2" id="KW-1185">Reference proteome</keyword>
<evidence type="ECO:0000313" key="1">
    <source>
        <dbReference type="EMBL" id="EGC02239.1"/>
    </source>
</evidence>
<accession>E9SEJ8</accession>
<sequence length="39" mass="4435">MGGTNDEQGKSVIHISFTFHIKTNANSHSYISFTEYKPF</sequence>
<dbReference type="STRING" id="246199.CUS_5757"/>
<dbReference type="EMBL" id="ADKM02000100">
    <property type="protein sequence ID" value="EGC02239.1"/>
    <property type="molecule type" value="Genomic_DNA"/>
</dbReference>
<comment type="caution">
    <text evidence="1">The sequence shown here is derived from an EMBL/GenBank/DDBJ whole genome shotgun (WGS) entry which is preliminary data.</text>
</comment>
<gene>
    <name evidence="1" type="ORF">CUS_5757</name>
</gene>
<proteinExistence type="predicted"/>
<dbReference type="AlphaFoldDB" id="E9SEJ8"/>
<dbReference type="Proteomes" id="UP000004259">
    <property type="component" value="Unassembled WGS sequence"/>
</dbReference>
<evidence type="ECO:0000313" key="2">
    <source>
        <dbReference type="Proteomes" id="UP000004259"/>
    </source>
</evidence>
<reference evidence="1 2" key="1">
    <citation type="submission" date="2011-02" db="EMBL/GenBank/DDBJ databases">
        <authorList>
            <person name="Nelson K.E."/>
            <person name="Sutton G."/>
            <person name="Torralba M."/>
            <person name="Durkin S."/>
            <person name="Harkins D."/>
            <person name="Montgomery R."/>
            <person name="Ziemer C."/>
            <person name="Klaassens E."/>
            <person name="Ocuiv P."/>
            <person name="Morrison M."/>
        </authorList>
    </citation>
    <scope>NUCLEOTIDE SEQUENCE [LARGE SCALE GENOMIC DNA]</scope>
    <source>
        <strain evidence="1 2">8</strain>
    </source>
</reference>
<organism evidence="1 2">
    <name type="scientific">Ruminococcus albus 8</name>
    <dbReference type="NCBI Taxonomy" id="246199"/>
    <lineage>
        <taxon>Bacteria</taxon>
        <taxon>Bacillati</taxon>
        <taxon>Bacillota</taxon>
        <taxon>Clostridia</taxon>
        <taxon>Eubacteriales</taxon>
        <taxon>Oscillospiraceae</taxon>
        <taxon>Ruminococcus</taxon>
    </lineage>
</organism>
<name>E9SEJ8_RUMAL</name>